<comment type="catalytic activity">
    <reaction evidence="2">
        <text>oxidized coenzyme F420-(gamma-L-Glu)(n) + a quinol + H(+) = reduced coenzyme F420-(gamma-L-Glu)(n) + a quinone</text>
        <dbReference type="Rhea" id="RHEA:39663"/>
        <dbReference type="Rhea" id="RHEA-COMP:12939"/>
        <dbReference type="Rhea" id="RHEA-COMP:14378"/>
        <dbReference type="ChEBI" id="CHEBI:15378"/>
        <dbReference type="ChEBI" id="CHEBI:24646"/>
        <dbReference type="ChEBI" id="CHEBI:132124"/>
        <dbReference type="ChEBI" id="CHEBI:133980"/>
        <dbReference type="ChEBI" id="CHEBI:139511"/>
    </reaction>
</comment>
<dbReference type="Pfam" id="PF04075">
    <property type="entry name" value="F420H2_quin_red"/>
    <property type="match status" value="1"/>
</dbReference>
<organism evidence="3 4">
    <name type="scientific">Thermocatellispora tengchongensis</name>
    <dbReference type="NCBI Taxonomy" id="1073253"/>
    <lineage>
        <taxon>Bacteria</taxon>
        <taxon>Bacillati</taxon>
        <taxon>Actinomycetota</taxon>
        <taxon>Actinomycetes</taxon>
        <taxon>Streptosporangiales</taxon>
        <taxon>Streptosporangiaceae</taxon>
        <taxon>Thermocatellispora</taxon>
    </lineage>
</organism>
<sequence>MSDGGERSFNENVIAEFRANGGRLGGMFAGKPLLLLTTRGARSGRPHTTPVVYLADGPRLLIFASNAGRPAHPQWYVNLLADPKVRVEVGEEAYDAVAREITGPERDELYARQVARDPAFGAYQEATDRVIPVVALERAP</sequence>
<gene>
    <name evidence="3" type="ORF">HNP84_009370</name>
</gene>
<evidence type="ECO:0000256" key="2">
    <source>
        <dbReference type="ARBA" id="ARBA00049106"/>
    </source>
</evidence>
<comment type="caution">
    <text evidence="3">The sequence shown here is derived from an EMBL/GenBank/DDBJ whole genome shotgun (WGS) entry which is preliminary data.</text>
</comment>
<dbReference type="AlphaFoldDB" id="A0A840PL11"/>
<evidence type="ECO:0000256" key="1">
    <source>
        <dbReference type="ARBA" id="ARBA00008710"/>
    </source>
</evidence>
<protein>
    <submittedName>
        <fullName evidence="3">Deazaflavin-dependent oxidoreductase (Nitroreductase family)</fullName>
    </submittedName>
</protein>
<name>A0A840PL11_9ACTN</name>
<dbReference type="GO" id="GO:0005886">
    <property type="term" value="C:plasma membrane"/>
    <property type="evidence" value="ECO:0007669"/>
    <property type="project" value="TreeGrafter"/>
</dbReference>
<dbReference type="Proteomes" id="UP000578449">
    <property type="component" value="Unassembled WGS sequence"/>
</dbReference>
<comment type="similarity">
    <text evidence="1">Belongs to the F420H(2)-dependent quinone reductase family.</text>
</comment>
<dbReference type="GO" id="GO:0070967">
    <property type="term" value="F:coenzyme F420 binding"/>
    <property type="evidence" value="ECO:0007669"/>
    <property type="project" value="TreeGrafter"/>
</dbReference>
<dbReference type="GO" id="GO:0016491">
    <property type="term" value="F:oxidoreductase activity"/>
    <property type="evidence" value="ECO:0007669"/>
    <property type="project" value="InterPro"/>
</dbReference>
<dbReference type="PANTHER" id="PTHR39428:SF1">
    <property type="entry name" value="F420H(2)-DEPENDENT QUINONE REDUCTASE RV1261C"/>
    <property type="match status" value="1"/>
</dbReference>
<dbReference type="InterPro" id="IPR004378">
    <property type="entry name" value="F420H2_quin_Rdtase"/>
</dbReference>
<dbReference type="InterPro" id="IPR012349">
    <property type="entry name" value="Split_barrel_FMN-bd"/>
</dbReference>
<dbReference type="RefSeq" id="WP_185056435.1">
    <property type="nucleotide sequence ID" value="NZ_BAABIX010000049.1"/>
</dbReference>
<proteinExistence type="inferred from homology"/>
<keyword evidence="4" id="KW-1185">Reference proteome</keyword>
<dbReference type="PANTHER" id="PTHR39428">
    <property type="entry name" value="F420H(2)-DEPENDENT QUINONE REDUCTASE RV1261C"/>
    <property type="match status" value="1"/>
</dbReference>
<accession>A0A840PL11</accession>
<reference evidence="3 4" key="1">
    <citation type="submission" date="2020-08" db="EMBL/GenBank/DDBJ databases">
        <title>Genomic Encyclopedia of Type Strains, Phase IV (KMG-IV): sequencing the most valuable type-strain genomes for metagenomic binning, comparative biology and taxonomic classification.</title>
        <authorList>
            <person name="Goeker M."/>
        </authorList>
    </citation>
    <scope>NUCLEOTIDE SEQUENCE [LARGE SCALE GENOMIC DNA]</scope>
    <source>
        <strain evidence="3 4">DSM 45615</strain>
    </source>
</reference>
<evidence type="ECO:0000313" key="3">
    <source>
        <dbReference type="EMBL" id="MBB5139606.1"/>
    </source>
</evidence>
<dbReference type="NCBIfam" id="TIGR00026">
    <property type="entry name" value="hi_GC_TIGR00026"/>
    <property type="match status" value="1"/>
</dbReference>
<dbReference type="Gene3D" id="2.30.110.10">
    <property type="entry name" value="Electron Transport, Fmn-binding Protein, Chain A"/>
    <property type="match status" value="1"/>
</dbReference>
<evidence type="ECO:0000313" key="4">
    <source>
        <dbReference type="Proteomes" id="UP000578449"/>
    </source>
</evidence>
<dbReference type="EMBL" id="JACHGN010000031">
    <property type="protein sequence ID" value="MBB5139606.1"/>
    <property type="molecule type" value="Genomic_DNA"/>
</dbReference>
<dbReference type="SUPFAM" id="SSF50475">
    <property type="entry name" value="FMN-binding split barrel"/>
    <property type="match status" value="1"/>
</dbReference>